<dbReference type="GO" id="GO:0034599">
    <property type="term" value="P:cellular response to oxidative stress"/>
    <property type="evidence" value="ECO:0007669"/>
    <property type="project" value="TreeGrafter"/>
</dbReference>
<dbReference type="PANTHER" id="PTHR42801:SF22">
    <property type="entry name" value="PEROXIREDOXIN SLL0755-RELATED"/>
    <property type="match status" value="1"/>
</dbReference>
<keyword evidence="7" id="KW-0676">Redox-active center</keyword>
<keyword evidence="4" id="KW-0049">Antioxidant</keyword>
<dbReference type="InterPro" id="IPR000866">
    <property type="entry name" value="AhpC/TSA"/>
</dbReference>
<evidence type="ECO:0000256" key="5">
    <source>
        <dbReference type="ARBA" id="ARBA00023002"/>
    </source>
</evidence>
<evidence type="ECO:0000256" key="2">
    <source>
        <dbReference type="ARBA" id="ARBA00013017"/>
    </source>
</evidence>
<evidence type="ECO:0000256" key="3">
    <source>
        <dbReference type="ARBA" id="ARBA00022559"/>
    </source>
</evidence>
<dbReference type="EC" id="1.11.1.24" evidence="2"/>
<evidence type="ECO:0000259" key="11">
    <source>
        <dbReference type="PROSITE" id="PS51352"/>
    </source>
</evidence>
<dbReference type="AlphaFoldDB" id="A0A6J6EVL2"/>
<dbReference type="Pfam" id="PF00578">
    <property type="entry name" value="AhpC-TSA"/>
    <property type="match status" value="1"/>
</dbReference>
<keyword evidence="5" id="KW-0560">Oxidoreductase</keyword>
<dbReference type="InterPro" id="IPR013766">
    <property type="entry name" value="Thioredoxin_domain"/>
</dbReference>
<organism evidence="14">
    <name type="scientific">freshwater metagenome</name>
    <dbReference type="NCBI Taxonomy" id="449393"/>
    <lineage>
        <taxon>unclassified sequences</taxon>
        <taxon>metagenomes</taxon>
        <taxon>ecological metagenomes</taxon>
    </lineage>
</organism>
<keyword evidence="6" id="KW-1015">Disulfide bond</keyword>
<reference evidence="14" key="1">
    <citation type="submission" date="2020-05" db="EMBL/GenBank/DDBJ databases">
        <authorList>
            <person name="Chiriac C."/>
            <person name="Salcher M."/>
            <person name="Ghai R."/>
            <person name="Kavagutti S V."/>
        </authorList>
    </citation>
    <scope>NUCLEOTIDE SEQUENCE</scope>
</reference>
<dbReference type="EMBL" id="CAEZTR010000068">
    <property type="protein sequence ID" value="CAB4580630.1"/>
    <property type="molecule type" value="Genomic_DNA"/>
</dbReference>
<proteinExistence type="inferred from homology"/>
<dbReference type="PANTHER" id="PTHR42801">
    <property type="entry name" value="THIOREDOXIN-DEPENDENT PEROXIDE REDUCTASE"/>
    <property type="match status" value="1"/>
</dbReference>
<evidence type="ECO:0000256" key="6">
    <source>
        <dbReference type="ARBA" id="ARBA00023157"/>
    </source>
</evidence>
<dbReference type="GO" id="GO:0045454">
    <property type="term" value="P:cell redox homeostasis"/>
    <property type="evidence" value="ECO:0007669"/>
    <property type="project" value="TreeGrafter"/>
</dbReference>
<evidence type="ECO:0000256" key="1">
    <source>
        <dbReference type="ARBA" id="ARBA00011245"/>
    </source>
</evidence>
<dbReference type="InterPro" id="IPR050924">
    <property type="entry name" value="Peroxiredoxin_BCP/PrxQ"/>
</dbReference>
<dbReference type="EMBL" id="CAEZVV010000063">
    <property type="protein sequence ID" value="CAB4646995.1"/>
    <property type="molecule type" value="Genomic_DNA"/>
</dbReference>
<dbReference type="GO" id="GO:0008379">
    <property type="term" value="F:thioredoxin peroxidase activity"/>
    <property type="evidence" value="ECO:0007669"/>
    <property type="project" value="TreeGrafter"/>
</dbReference>
<dbReference type="SUPFAM" id="SSF52833">
    <property type="entry name" value="Thioredoxin-like"/>
    <property type="match status" value="1"/>
</dbReference>
<dbReference type="PIRSF" id="PIRSF000239">
    <property type="entry name" value="AHPC"/>
    <property type="match status" value="1"/>
</dbReference>
<dbReference type="EMBL" id="CAEZSU010000023">
    <property type="protein sequence ID" value="CAB4543291.1"/>
    <property type="molecule type" value="Genomic_DNA"/>
</dbReference>
<dbReference type="GO" id="GO:0005737">
    <property type="term" value="C:cytoplasm"/>
    <property type="evidence" value="ECO:0007669"/>
    <property type="project" value="TreeGrafter"/>
</dbReference>
<evidence type="ECO:0000313" key="12">
    <source>
        <dbReference type="EMBL" id="CAB4543291.1"/>
    </source>
</evidence>
<gene>
    <name evidence="12" type="ORF">UFOPK1495_00330</name>
    <name evidence="13" type="ORF">UFOPK1603_00236</name>
    <name evidence="14" type="ORF">UFOPK1711_01160</name>
    <name evidence="15" type="ORF">UFOPK2143_01055</name>
</gene>
<keyword evidence="3" id="KW-0575">Peroxidase</keyword>
<dbReference type="InterPro" id="IPR036249">
    <property type="entry name" value="Thioredoxin-like_sf"/>
</dbReference>
<comment type="catalytic activity">
    <reaction evidence="10">
        <text>a hydroperoxide + [thioredoxin]-dithiol = an alcohol + [thioredoxin]-disulfide + H2O</text>
        <dbReference type="Rhea" id="RHEA:62620"/>
        <dbReference type="Rhea" id="RHEA-COMP:10698"/>
        <dbReference type="Rhea" id="RHEA-COMP:10700"/>
        <dbReference type="ChEBI" id="CHEBI:15377"/>
        <dbReference type="ChEBI" id="CHEBI:29950"/>
        <dbReference type="ChEBI" id="CHEBI:30879"/>
        <dbReference type="ChEBI" id="CHEBI:35924"/>
        <dbReference type="ChEBI" id="CHEBI:50058"/>
        <dbReference type="EC" id="1.11.1.24"/>
    </reaction>
</comment>
<evidence type="ECO:0000256" key="7">
    <source>
        <dbReference type="ARBA" id="ARBA00023284"/>
    </source>
</evidence>
<dbReference type="InterPro" id="IPR024706">
    <property type="entry name" value="Peroxiredoxin_AhpC-typ"/>
</dbReference>
<evidence type="ECO:0000256" key="4">
    <source>
        <dbReference type="ARBA" id="ARBA00022862"/>
    </source>
</evidence>
<dbReference type="CDD" id="cd02971">
    <property type="entry name" value="PRX_family"/>
    <property type="match status" value="1"/>
</dbReference>
<evidence type="ECO:0000313" key="14">
    <source>
        <dbReference type="EMBL" id="CAB4580630.1"/>
    </source>
</evidence>
<protein>
    <recommendedName>
        <fullName evidence="2">thioredoxin-dependent peroxiredoxin</fullName>
        <ecNumber evidence="2">1.11.1.24</ecNumber>
    </recommendedName>
    <alternativeName>
        <fullName evidence="8">Thioredoxin peroxidase</fullName>
    </alternativeName>
</protein>
<evidence type="ECO:0000313" key="15">
    <source>
        <dbReference type="EMBL" id="CAB4646995.1"/>
    </source>
</evidence>
<dbReference type="Gene3D" id="3.40.30.10">
    <property type="entry name" value="Glutaredoxin"/>
    <property type="match status" value="1"/>
</dbReference>
<dbReference type="EMBL" id="CAEZTG010000012">
    <property type="protein sequence ID" value="CAB4556542.1"/>
    <property type="molecule type" value="Genomic_DNA"/>
</dbReference>
<evidence type="ECO:0000256" key="8">
    <source>
        <dbReference type="ARBA" id="ARBA00032824"/>
    </source>
</evidence>
<accession>A0A6J6EVL2</accession>
<dbReference type="PROSITE" id="PS51352">
    <property type="entry name" value="THIOREDOXIN_2"/>
    <property type="match status" value="1"/>
</dbReference>
<name>A0A6J6EVL2_9ZZZZ</name>
<evidence type="ECO:0000256" key="10">
    <source>
        <dbReference type="ARBA" id="ARBA00049091"/>
    </source>
</evidence>
<evidence type="ECO:0000256" key="9">
    <source>
        <dbReference type="ARBA" id="ARBA00038489"/>
    </source>
</evidence>
<sequence length="156" mass="16745">MIEVGDIAPNFALDGVEGDGSDQRQFSLDAYRGAPVVLVFYPSDNSPVCTAQLRSYTDDMSAFATVGAQVLALSPQSVSDHIEFAQQNGGFGFPLLADIDKQVAKNYGILGPIGFYRRSVFVIDANGVIRWARRAAAGLTFRPVDEIVAAVRSIGE</sequence>
<comment type="similarity">
    <text evidence="9">Belongs to the peroxiredoxin family. BCP/PrxQ subfamily.</text>
</comment>
<comment type="subunit">
    <text evidence="1">Monomer.</text>
</comment>
<feature type="domain" description="Thioredoxin" evidence="11">
    <location>
        <begin position="2"/>
        <end position="156"/>
    </location>
</feature>
<evidence type="ECO:0000313" key="13">
    <source>
        <dbReference type="EMBL" id="CAB4556542.1"/>
    </source>
</evidence>